<keyword evidence="5" id="KW-1133">Transmembrane helix</keyword>
<dbReference type="InterPro" id="IPR050504">
    <property type="entry name" value="IgSF_BTN/MOG"/>
</dbReference>
<dbReference type="Ensembl" id="ENSATET00000076404.1">
    <property type="protein sequence ID" value="ENSATEP00000077315.1"/>
    <property type="gene ID" value="ENSATEG00000033855.1"/>
</dbReference>
<evidence type="ECO:0000256" key="3">
    <source>
        <dbReference type="ARBA" id="ARBA00023319"/>
    </source>
</evidence>
<feature type="compositionally biased region" description="Acidic residues" evidence="4">
    <location>
        <begin position="128"/>
        <end position="138"/>
    </location>
</feature>
<keyword evidence="2 5" id="KW-0472">Membrane</keyword>
<dbReference type="InterPro" id="IPR015095">
    <property type="entry name" value="AlkB_hom8_N"/>
</dbReference>
<protein>
    <recommendedName>
        <fullName evidence="6">Alkylated DNA repair protein AlkB homologue 8 N-terminal domain-containing protein</fullName>
    </recommendedName>
</protein>
<organism evidence="7 8">
    <name type="scientific">Anabas testudineus</name>
    <name type="common">Climbing perch</name>
    <name type="synonym">Anthias testudineus</name>
    <dbReference type="NCBI Taxonomy" id="64144"/>
    <lineage>
        <taxon>Eukaryota</taxon>
        <taxon>Metazoa</taxon>
        <taxon>Chordata</taxon>
        <taxon>Craniata</taxon>
        <taxon>Vertebrata</taxon>
        <taxon>Euteleostomi</taxon>
        <taxon>Actinopterygii</taxon>
        <taxon>Neopterygii</taxon>
        <taxon>Teleostei</taxon>
        <taxon>Neoteleostei</taxon>
        <taxon>Acanthomorphata</taxon>
        <taxon>Anabantaria</taxon>
        <taxon>Anabantiformes</taxon>
        <taxon>Anabantoidei</taxon>
        <taxon>Anabantidae</taxon>
        <taxon>Anabas</taxon>
    </lineage>
</organism>
<dbReference type="GO" id="GO:0005102">
    <property type="term" value="F:signaling receptor binding"/>
    <property type="evidence" value="ECO:0007669"/>
    <property type="project" value="TreeGrafter"/>
</dbReference>
<evidence type="ECO:0000313" key="7">
    <source>
        <dbReference type="Ensembl" id="ENSATEP00000077315.1"/>
    </source>
</evidence>
<keyword evidence="8" id="KW-1185">Reference proteome</keyword>
<dbReference type="GO" id="GO:0008168">
    <property type="term" value="F:methyltransferase activity"/>
    <property type="evidence" value="ECO:0007669"/>
    <property type="project" value="InterPro"/>
</dbReference>
<sequence>FRFLGVHTEESMSWSANTSELLKKAQQRLCFLRIFVVPVTMTIKTILFCNYSVLIFYQNPSYNFRTRLFVDQLINGNVSLKVSRVNSSDTGKYRCYLPSIHQEVKKGSVTLIDKHKEVSLNVFNNTDNVDDANNEDNQDSTNNMAADWGSNPRTPVSPTSCRGPSASPPHAALPCKDKSVC</sequence>
<proteinExistence type="predicted"/>
<keyword evidence="3" id="KW-0393">Immunoglobulin domain</keyword>
<dbReference type="Gene3D" id="2.60.40.10">
    <property type="entry name" value="Immunoglobulins"/>
    <property type="match status" value="1"/>
</dbReference>
<dbReference type="InterPro" id="IPR013783">
    <property type="entry name" value="Ig-like_fold"/>
</dbReference>
<feature type="transmembrane region" description="Helical" evidence="5">
    <location>
        <begin position="31"/>
        <end position="57"/>
    </location>
</feature>
<dbReference type="InterPro" id="IPR036179">
    <property type="entry name" value="Ig-like_dom_sf"/>
</dbReference>
<dbReference type="GO" id="GO:0009897">
    <property type="term" value="C:external side of plasma membrane"/>
    <property type="evidence" value="ECO:0007669"/>
    <property type="project" value="TreeGrafter"/>
</dbReference>
<dbReference type="GO" id="GO:0016706">
    <property type="term" value="F:2-oxoglutarate-dependent dioxygenase activity"/>
    <property type="evidence" value="ECO:0007669"/>
    <property type="project" value="InterPro"/>
</dbReference>
<dbReference type="PANTHER" id="PTHR24100">
    <property type="entry name" value="BUTYROPHILIN"/>
    <property type="match status" value="1"/>
</dbReference>
<name>A0AAQ6IIW6_ANATE</name>
<evidence type="ECO:0000256" key="2">
    <source>
        <dbReference type="ARBA" id="ARBA00023136"/>
    </source>
</evidence>
<feature type="region of interest" description="Disordered" evidence="4">
    <location>
        <begin position="125"/>
        <end position="181"/>
    </location>
</feature>
<accession>A0AAQ6IIW6</accession>
<dbReference type="SUPFAM" id="SSF48726">
    <property type="entry name" value="Immunoglobulin"/>
    <property type="match status" value="1"/>
</dbReference>
<comment type="subcellular location">
    <subcellularLocation>
        <location evidence="1">Membrane</location>
    </subcellularLocation>
</comment>
<reference evidence="7" key="3">
    <citation type="submission" date="2025-09" db="UniProtKB">
        <authorList>
            <consortium name="Ensembl"/>
        </authorList>
    </citation>
    <scope>IDENTIFICATION</scope>
</reference>
<evidence type="ECO:0000256" key="4">
    <source>
        <dbReference type="SAM" id="MobiDB-lite"/>
    </source>
</evidence>
<dbReference type="GeneTree" id="ENSGT01120000272639"/>
<evidence type="ECO:0000259" key="6">
    <source>
        <dbReference type="Pfam" id="PF09004"/>
    </source>
</evidence>
<dbReference type="Pfam" id="PF09004">
    <property type="entry name" value="ALKBH8_N"/>
    <property type="match status" value="1"/>
</dbReference>
<feature type="domain" description="Alkylated DNA repair protein AlkB homologue 8 N-terminal" evidence="6">
    <location>
        <begin position="14"/>
        <end position="34"/>
    </location>
</feature>
<reference evidence="7" key="2">
    <citation type="submission" date="2025-08" db="UniProtKB">
        <authorList>
            <consortium name="Ensembl"/>
        </authorList>
    </citation>
    <scope>IDENTIFICATION</scope>
</reference>
<dbReference type="AlphaFoldDB" id="A0AAQ6IIW6"/>
<dbReference type="Proteomes" id="UP000265040">
    <property type="component" value="Chromosome 18"/>
</dbReference>
<dbReference type="GO" id="GO:0050852">
    <property type="term" value="P:T cell receptor signaling pathway"/>
    <property type="evidence" value="ECO:0007669"/>
    <property type="project" value="TreeGrafter"/>
</dbReference>
<evidence type="ECO:0000256" key="1">
    <source>
        <dbReference type="ARBA" id="ARBA00004370"/>
    </source>
</evidence>
<reference evidence="7 8" key="1">
    <citation type="submission" date="2021-04" db="EMBL/GenBank/DDBJ databases">
        <authorList>
            <consortium name="Wellcome Sanger Institute Data Sharing"/>
        </authorList>
    </citation>
    <scope>NUCLEOTIDE SEQUENCE [LARGE SCALE GENOMIC DNA]</scope>
</reference>
<feature type="compositionally biased region" description="Polar residues" evidence="4">
    <location>
        <begin position="151"/>
        <end position="162"/>
    </location>
</feature>
<evidence type="ECO:0000256" key="5">
    <source>
        <dbReference type="SAM" id="Phobius"/>
    </source>
</evidence>
<keyword evidence="5" id="KW-0812">Transmembrane</keyword>
<evidence type="ECO:0000313" key="8">
    <source>
        <dbReference type="Proteomes" id="UP000265040"/>
    </source>
</evidence>
<dbReference type="GO" id="GO:0001817">
    <property type="term" value="P:regulation of cytokine production"/>
    <property type="evidence" value="ECO:0007669"/>
    <property type="project" value="TreeGrafter"/>
</dbReference>